<accession>A0ABQ1YRU9</accession>
<organism evidence="1 2">
    <name type="scientific">Dyadobacter endophyticus</name>
    <dbReference type="NCBI Taxonomy" id="1749036"/>
    <lineage>
        <taxon>Bacteria</taxon>
        <taxon>Pseudomonadati</taxon>
        <taxon>Bacteroidota</taxon>
        <taxon>Cytophagia</taxon>
        <taxon>Cytophagales</taxon>
        <taxon>Spirosomataceae</taxon>
        <taxon>Dyadobacter</taxon>
    </lineage>
</organism>
<reference evidence="2" key="1">
    <citation type="journal article" date="2019" name="Int. J. Syst. Evol. Microbiol.">
        <title>The Global Catalogue of Microorganisms (GCM) 10K type strain sequencing project: providing services to taxonomists for standard genome sequencing and annotation.</title>
        <authorList>
            <consortium name="The Broad Institute Genomics Platform"/>
            <consortium name="The Broad Institute Genome Sequencing Center for Infectious Disease"/>
            <person name="Wu L."/>
            <person name="Ma J."/>
        </authorList>
    </citation>
    <scope>NUCLEOTIDE SEQUENCE [LARGE SCALE GENOMIC DNA]</scope>
    <source>
        <strain evidence="2">CGMCC 1.15288</strain>
    </source>
</reference>
<gene>
    <name evidence="1" type="ORF">GCM10007423_27120</name>
</gene>
<dbReference type="Proteomes" id="UP000600214">
    <property type="component" value="Unassembled WGS sequence"/>
</dbReference>
<evidence type="ECO:0000313" key="1">
    <source>
        <dbReference type="EMBL" id="GGH35473.1"/>
    </source>
</evidence>
<name>A0ABQ1YRU9_9BACT</name>
<dbReference type="EMBL" id="BMIA01000002">
    <property type="protein sequence ID" value="GGH35473.1"/>
    <property type="molecule type" value="Genomic_DNA"/>
</dbReference>
<evidence type="ECO:0000313" key="2">
    <source>
        <dbReference type="Proteomes" id="UP000600214"/>
    </source>
</evidence>
<comment type="caution">
    <text evidence="1">The sequence shown here is derived from an EMBL/GenBank/DDBJ whole genome shotgun (WGS) entry which is preliminary data.</text>
</comment>
<sequence length="62" mass="7119">MRGKDMFAKLKIRDLAVLPDIMCLIVHRQKVVFRERIRKGWNGNAGDYGVGPVVPARKWVVI</sequence>
<proteinExistence type="predicted"/>
<protein>
    <submittedName>
        <fullName evidence="1">Uncharacterized protein</fullName>
    </submittedName>
</protein>
<keyword evidence="2" id="KW-1185">Reference proteome</keyword>